<dbReference type="STRING" id="1307761.L21SP2_2513"/>
<dbReference type="KEGG" id="slr:L21SP2_2513"/>
<proteinExistence type="predicted"/>
<evidence type="ECO:0000313" key="2">
    <source>
        <dbReference type="Proteomes" id="UP000018680"/>
    </source>
</evidence>
<evidence type="ECO:0000313" key="1">
    <source>
        <dbReference type="EMBL" id="AHC15865.1"/>
    </source>
</evidence>
<keyword evidence="2" id="KW-1185">Reference proteome</keyword>
<dbReference type="RefSeq" id="WP_024268768.1">
    <property type="nucleotide sequence ID" value="NC_023035.1"/>
</dbReference>
<name>V5WJN8_9SPIO</name>
<organism evidence="1 2">
    <name type="scientific">Salinispira pacifica</name>
    <dbReference type="NCBI Taxonomy" id="1307761"/>
    <lineage>
        <taxon>Bacteria</taxon>
        <taxon>Pseudomonadati</taxon>
        <taxon>Spirochaetota</taxon>
        <taxon>Spirochaetia</taxon>
        <taxon>Spirochaetales</taxon>
        <taxon>Spirochaetaceae</taxon>
        <taxon>Salinispira</taxon>
    </lineage>
</organism>
<protein>
    <submittedName>
        <fullName evidence="1">Uncharacterized protein</fullName>
    </submittedName>
</protein>
<dbReference type="AlphaFoldDB" id="V5WJN8"/>
<accession>V5WJN8</accession>
<dbReference type="HOGENOM" id="CLU_1702997_0_0_12"/>
<dbReference type="Proteomes" id="UP000018680">
    <property type="component" value="Chromosome"/>
</dbReference>
<reference evidence="1 2" key="1">
    <citation type="journal article" date="2015" name="Stand. Genomic Sci.">
        <title>Complete genome sequence and description of Salinispira pacifica gen. nov., sp. nov., a novel spirochaete isolated form a hypersaline microbial mat.</title>
        <authorList>
            <person name="Ben Hania W."/>
            <person name="Joseph M."/>
            <person name="Schumann P."/>
            <person name="Bunk B."/>
            <person name="Fiebig A."/>
            <person name="Sproer C."/>
            <person name="Klenk H.P."/>
            <person name="Fardeau M.L."/>
            <person name="Spring S."/>
        </authorList>
    </citation>
    <scope>NUCLEOTIDE SEQUENCE [LARGE SCALE GENOMIC DNA]</scope>
    <source>
        <strain evidence="1 2">L21-RPul-D2</strain>
    </source>
</reference>
<dbReference type="EMBL" id="CP006939">
    <property type="protein sequence ID" value="AHC15865.1"/>
    <property type="molecule type" value="Genomic_DNA"/>
</dbReference>
<gene>
    <name evidence="1" type="ORF">L21SP2_2513</name>
</gene>
<sequence length="154" mass="17629">MKNNQLKYYKTWFLLLIAVWISAPLVLAEDASTMINTPGGVFTIDDSVLLTVIDEEQISRAQAYQIFAANSEDQLVERPDDPLTNAELAELLAKLDSSIPLSISARVFKSPDSYFRDVKYIRIFNPEARPSDYVNGRQLIRIISRYEQWREGIL</sequence>